<evidence type="ECO:0000313" key="2">
    <source>
        <dbReference type="EMBL" id="MBC5728154.1"/>
    </source>
</evidence>
<gene>
    <name evidence="2" type="ORF">H8R91_06415</name>
</gene>
<feature type="compositionally biased region" description="Acidic residues" evidence="1">
    <location>
        <begin position="410"/>
        <end position="420"/>
    </location>
</feature>
<proteinExistence type="predicted"/>
<protein>
    <submittedName>
        <fullName evidence="2">Phage portal protein</fullName>
    </submittedName>
</protein>
<name>A0ABR7HKZ6_9FIRM</name>
<keyword evidence="3" id="KW-1185">Reference proteome</keyword>
<feature type="compositionally biased region" description="Basic and acidic residues" evidence="1">
    <location>
        <begin position="433"/>
        <end position="442"/>
    </location>
</feature>
<evidence type="ECO:0000313" key="3">
    <source>
        <dbReference type="Proteomes" id="UP000636755"/>
    </source>
</evidence>
<organism evidence="2 3">
    <name type="scientific">Ruminococcus intestinalis</name>
    <dbReference type="NCBI Taxonomy" id="2763066"/>
    <lineage>
        <taxon>Bacteria</taxon>
        <taxon>Bacillati</taxon>
        <taxon>Bacillota</taxon>
        <taxon>Clostridia</taxon>
        <taxon>Eubacteriales</taxon>
        <taxon>Oscillospiraceae</taxon>
        <taxon>Ruminococcus</taxon>
    </lineage>
</organism>
<evidence type="ECO:0000256" key="1">
    <source>
        <dbReference type="SAM" id="MobiDB-lite"/>
    </source>
</evidence>
<feature type="compositionally biased region" description="Basic and acidic residues" evidence="1">
    <location>
        <begin position="391"/>
        <end position="408"/>
    </location>
</feature>
<sequence>MKERRGLFEAIFGRKPQTLDGYTEYKLLNSYQSNFVPFSGNAWEVNTVRAAIHSFARRAARVQPRHIRKGDGKLLDVESSSLNYILQYQPNPLTTAYKFYYRVAAQYKLYNNAFIFPVWNEYTGKLEALYNINAQEIKLLEYKGELFLKFRFYNGKTYTFPYADIIHIGSMFADNELFGSNNEALMPVLKTANTFNQSMSKFAELVAVVRGILKIAASTKNEDLNARRDDFIRDNLKMENNGAGVIVTDNKYEYTPIQDKQTPLPQGQLLYIKAEIYDYIGTNEAIVQNKATPEQEDDFYEGEIRPFFMQLEQAFTNCFFTRKERGYGNLIVAEGNKLQYAKLSDKLAAVKYLSEIGGLMLDQALVTLGFPPIGGEEGKRRVQTLNMVNADKADEYQLGDKGKEKTPPEDGTEEDDEGNDGNDGNPAPVAAPKKGENDGEEK</sequence>
<dbReference type="Proteomes" id="UP000636755">
    <property type="component" value="Unassembled WGS sequence"/>
</dbReference>
<dbReference type="InterPro" id="IPR006944">
    <property type="entry name" value="Phage/GTA_portal"/>
</dbReference>
<dbReference type="EMBL" id="JACOPS010000002">
    <property type="protein sequence ID" value="MBC5728154.1"/>
    <property type="molecule type" value="Genomic_DNA"/>
</dbReference>
<dbReference type="Pfam" id="PF04860">
    <property type="entry name" value="Phage_portal"/>
    <property type="match status" value="1"/>
</dbReference>
<dbReference type="RefSeq" id="WP_186935319.1">
    <property type="nucleotide sequence ID" value="NZ_JACOPS010000002.1"/>
</dbReference>
<feature type="region of interest" description="Disordered" evidence="1">
    <location>
        <begin position="389"/>
        <end position="442"/>
    </location>
</feature>
<comment type="caution">
    <text evidence="2">The sequence shown here is derived from an EMBL/GenBank/DDBJ whole genome shotgun (WGS) entry which is preliminary data.</text>
</comment>
<reference evidence="2 3" key="1">
    <citation type="submission" date="2020-08" db="EMBL/GenBank/DDBJ databases">
        <title>Genome public.</title>
        <authorList>
            <person name="Liu C."/>
            <person name="Sun Q."/>
        </authorList>
    </citation>
    <scope>NUCLEOTIDE SEQUENCE [LARGE SCALE GENOMIC DNA]</scope>
    <source>
        <strain evidence="2 3">NSJ-71</strain>
    </source>
</reference>
<accession>A0ABR7HKZ6</accession>